<reference evidence="2 3" key="1">
    <citation type="submission" date="2016-09" db="EMBL/GenBank/DDBJ databases">
        <title>Extensive genetic diversity and differential bi-allelic expression allows diatom success in the polar Southern Ocean.</title>
        <authorList>
            <consortium name="DOE Joint Genome Institute"/>
            <person name="Mock T."/>
            <person name="Otillar R.P."/>
            <person name="Strauss J."/>
            <person name="Dupont C."/>
            <person name="Frickenhaus S."/>
            <person name="Maumus F."/>
            <person name="Mcmullan M."/>
            <person name="Sanges R."/>
            <person name="Schmutz J."/>
            <person name="Toseland A."/>
            <person name="Valas R."/>
            <person name="Veluchamy A."/>
            <person name="Ward B.J."/>
            <person name="Allen A."/>
            <person name="Barry K."/>
            <person name="Falciatore A."/>
            <person name="Ferrante M."/>
            <person name="Fortunato A.E."/>
            <person name="Gloeckner G."/>
            <person name="Gruber A."/>
            <person name="Hipkin R."/>
            <person name="Janech M."/>
            <person name="Kroth P."/>
            <person name="Leese F."/>
            <person name="Lindquist E."/>
            <person name="Lyon B.R."/>
            <person name="Martin J."/>
            <person name="Mayer C."/>
            <person name="Parker M."/>
            <person name="Quesneville H."/>
            <person name="Raymond J."/>
            <person name="Uhlig C."/>
            <person name="Valentin K.U."/>
            <person name="Worden A.Z."/>
            <person name="Armbrust E.V."/>
            <person name="Bowler C."/>
            <person name="Green B."/>
            <person name="Moulton V."/>
            <person name="Van Oosterhout C."/>
            <person name="Grigoriev I."/>
        </authorList>
    </citation>
    <scope>NUCLEOTIDE SEQUENCE [LARGE SCALE GENOMIC DNA]</scope>
    <source>
        <strain evidence="2 3">CCMP1102</strain>
    </source>
</reference>
<dbReference type="KEGG" id="fcy:FRACYDRAFT_245588"/>
<protein>
    <recommendedName>
        <fullName evidence="1">Potassium channel tetramerisation-type BTB domain-containing protein</fullName>
    </recommendedName>
</protein>
<keyword evidence="3" id="KW-1185">Reference proteome</keyword>
<dbReference type="GO" id="GO:0051260">
    <property type="term" value="P:protein homooligomerization"/>
    <property type="evidence" value="ECO:0007669"/>
    <property type="project" value="InterPro"/>
</dbReference>
<evidence type="ECO:0000313" key="2">
    <source>
        <dbReference type="EMBL" id="OEU11533.1"/>
    </source>
</evidence>
<dbReference type="InterPro" id="IPR011333">
    <property type="entry name" value="SKP1/BTB/POZ_sf"/>
</dbReference>
<proteinExistence type="predicted"/>
<evidence type="ECO:0000313" key="3">
    <source>
        <dbReference type="Proteomes" id="UP000095751"/>
    </source>
</evidence>
<evidence type="ECO:0000259" key="1">
    <source>
        <dbReference type="Pfam" id="PF02214"/>
    </source>
</evidence>
<dbReference type="EMBL" id="KV784367">
    <property type="protein sequence ID" value="OEU11533.1"/>
    <property type="molecule type" value="Genomic_DNA"/>
</dbReference>
<feature type="domain" description="Potassium channel tetramerisation-type BTB" evidence="1">
    <location>
        <begin position="57"/>
        <end position="119"/>
    </location>
</feature>
<dbReference type="OrthoDB" id="41971at2759"/>
<dbReference type="PANTHER" id="PTHR14499:SF136">
    <property type="entry name" value="GH08630P"/>
    <property type="match status" value="1"/>
</dbReference>
<dbReference type="Gene3D" id="3.30.710.10">
    <property type="entry name" value="Potassium Channel Kv1.1, Chain A"/>
    <property type="match status" value="1"/>
</dbReference>
<dbReference type="PANTHER" id="PTHR14499">
    <property type="entry name" value="POTASSIUM CHANNEL TETRAMERIZATION DOMAIN-CONTAINING"/>
    <property type="match status" value="1"/>
</dbReference>
<dbReference type="AlphaFoldDB" id="A0A1E7F150"/>
<dbReference type="InterPro" id="IPR003131">
    <property type="entry name" value="T1-type_BTB"/>
</dbReference>
<dbReference type="InParanoid" id="A0A1E7F150"/>
<name>A0A1E7F150_9STRA</name>
<dbReference type="Proteomes" id="UP000095751">
    <property type="component" value="Unassembled WGS sequence"/>
</dbReference>
<sequence length="324" mass="36611">MSMKSTYDDALSALTDVLSKREKELDAREEKLRKAEESFEVDRTTVYGDTNPMDVLHLNIGGTKTTVLRRTLASVPGSMLASKFSGRWDDGLEKDRDDNFFIDEEFSLFHPMLKYLRNKAHGIDRYPLNSPKRLGEGNTTQDFYRMVEYYGMTNGIYPMILNIHTGSEDSVEYIGPKEVNAKEWTTFQLVVEGGHGRRVKSYEVRLGDDVKRIQIGWKTSNGAVTFNEGTSQGVGDVTHTHALDLTRSTYLVNGNGNPIDRLEHKKGTTIRSEEYGKVWYVDGEIVCTSSEEKFEDIVASLFYGMHPMISIKGGMEITSVVLED</sequence>
<accession>A0A1E7F150</accession>
<dbReference type="Pfam" id="PF02214">
    <property type="entry name" value="BTB_2"/>
    <property type="match status" value="1"/>
</dbReference>
<dbReference type="SUPFAM" id="SSF54695">
    <property type="entry name" value="POZ domain"/>
    <property type="match status" value="1"/>
</dbReference>
<gene>
    <name evidence="2" type="ORF">FRACYDRAFT_245588</name>
</gene>
<organism evidence="2 3">
    <name type="scientific">Fragilariopsis cylindrus CCMP1102</name>
    <dbReference type="NCBI Taxonomy" id="635003"/>
    <lineage>
        <taxon>Eukaryota</taxon>
        <taxon>Sar</taxon>
        <taxon>Stramenopiles</taxon>
        <taxon>Ochrophyta</taxon>
        <taxon>Bacillariophyta</taxon>
        <taxon>Bacillariophyceae</taxon>
        <taxon>Bacillariophycidae</taxon>
        <taxon>Bacillariales</taxon>
        <taxon>Bacillariaceae</taxon>
        <taxon>Fragilariopsis</taxon>
    </lineage>
</organism>